<feature type="compositionally biased region" description="Pro residues" evidence="1">
    <location>
        <begin position="1"/>
        <end position="14"/>
    </location>
</feature>
<keyword evidence="4" id="KW-1185">Reference proteome</keyword>
<evidence type="ECO:0000313" key="4">
    <source>
        <dbReference type="Proteomes" id="UP000316270"/>
    </source>
</evidence>
<feature type="region of interest" description="Disordered" evidence="1">
    <location>
        <begin position="1"/>
        <end position="20"/>
    </location>
</feature>
<evidence type="ECO:0000313" key="3">
    <source>
        <dbReference type="EMBL" id="QDS70622.1"/>
    </source>
</evidence>
<dbReference type="PROSITE" id="PS51053">
    <property type="entry name" value="SERTA"/>
    <property type="match status" value="1"/>
</dbReference>
<organism evidence="3 4">
    <name type="scientific">Venturia effusa</name>
    <dbReference type="NCBI Taxonomy" id="50376"/>
    <lineage>
        <taxon>Eukaryota</taxon>
        <taxon>Fungi</taxon>
        <taxon>Dikarya</taxon>
        <taxon>Ascomycota</taxon>
        <taxon>Pezizomycotina</taxon>
        <taxon>Dothideomycetes</taxon>
        <taxon>Pleosporomycetidae</taxon>
        <taxon>Venturiales</taxon>
        <taxon>Venturiaceae</taxon>
        <taxon>Venturia</taxon>
    </lineage>
</organism>
<dbReference type="Proteomes" id="UP000316270">
    <property type="component" value="Chromosome 5"/>
</dbReference>
<feature type="region of interest" description="Disordered" evidence="1">
    <location>
        <begin position="139"/>
        <end position="184"/>
    </location>
</feature>
<reference evidence="3 4" key="1">
    <citation type="submission" date="2019-07" db="EMBL/GenBank/DDBJ databases">
        <title>Finished genome of Venturia effusa.</title>
        <authorList>
            <person name="Young C.A."/>
            <person name="Cox M.P."/>
            <person name="Ganley A.R.D."/>
            <person name="David W.J."/>
        </authorList>
    </citation>
    <scope>NUCLEOTIDE SEQUENCE [LARGE SCALE GENOMIC DNA]</scope>
    <source>
        <strain evidence="4">albino</strain>
    </source>
</reference>
<sequence length="184" mass="20309">MPAAPIPIPIPSTPPNSNHISASQQWQLANLTRLKMSHETRAREANLRRLVALCNTLDLYHSQLKHMHSLRHFPNHRDSYIHDDADDELELDADYAEGEVLEWFGDFGDEDAPVSASPSNQGRVVQVGKLVDVLVQVVDDDSEDSASDDEDSHGSSCADDDDEHYLSDSSVDEIGCGKDGSRTT</sequence>
<dbReference type="AlphaFoldDB" id="A0A517L4Q1"/>
<evidence type="ECO:0000256" key="1">
    <source>
        <dbReference type="SAM" id="MobiDB-lite"/>
    </source>
</evidence>
<protein>
    <recommendedName>
        <fullName evidence="2">SERTA domain-containing protein</fullName>
    </recommendedName>
</protein>
<dbReference type="InterPro" id="IPR009263">
    <property type="entry name" value="SERTA_dom"/>
</dbReference>
<evidence type="ECO:0000259" key="2">
    <source>
        <dbReference type="PROSITE" id="PS51053"/>
    </source>
</evidence>
<name>A0A517L4Q1_9PEZI</name>
<feature type="compositionally biased region" description="Acidic residues" evidence="1">
    <location>
        <begin position="139"/>
        <end position="151"/>
    </location>
</feature>
<feature type="compositionally biased region" description="Basic and acidic residues" evidence="1">
    <location>
        <begin position="175"/>
        <end position="184"/>
    </location>
</feature>
<gene>
    <name evidence="3" type="ORF">FKW77_000614</name>
</gene>
<accession>A0A517L4Q1</accession>
<proteinExistence type="predicted"/>
<dbReference type="OrthoDB" id="10412954at2759"/>
<feature type="domain" description="SERTA" evidence="2">
    <location>
        <begin position="21"/>
        <end position="68"/>
    </location>
</feature>
<dbReference type="EMBL" id="CP042189">
    <property type="protein sequence ID" value="QDS70622.1"/>
    <property type="molecule type" value="Genomic_DNA"/>
</dbReference>